<dbReference type="InterPro" id="IPR013320">
    <property type="entry name" value="ConA-like_dom_sf"/>
</dbReference>
<dbReference type="Proteomes" id="UP001493487">
    <property type="component" value="Unassembled WGS sequence"/>
</dbReference>
<dbReference type="InterPro" id="IPR000757">
    <property type="entry name" value="Beta-glucanase-like"/>
</dbReference>
<dbReference type="InterPro" id="IPR050546">
    <property type="entry name" value="Glycosyl_Hydrlase_16"/>
</dbReference>
<protein>
    <submittedName>
        <fullName evidence="4">Family 16 glycosylhydrolase</fullName>
    </submittedName>
</protein>
<dbReference type="CDD" id="cd00413">
    <property type="entry name" value="Glyco_hydrolase_16"/>
    <property type="match status" value="1"/>
</dbReference>
<dbReference type="CDD" id="cd23432">
    <property type="entry name" value="beta-trefoil_Ricin_EndoBetaGal-like"/>
    <property type="match status" value="1"/>
</dbReference>
<comment type="caution">
    <text evidence="4">The sequence shown here is derived from an EMBL/GenBank/DDBJ whole genome shotgun (WGS) entry which is preliminary data.</text>
</comment>
<dbReference type="Gene3D" id="2.80.10.50">
    <property type="match status" value="1"/>
</dbReference>
<evidence type="ECO:0000313" key="4">
    <source>
        <dbReference type="EMBL" id="MEQ4482935.1"/>
    </source>
</evidence>
<reference evidence="4 5" key="1">
    <citation type="journal article" date="2023" name="Genome Announc.">
        <title>Pan-Genome Analyses of the Genus Cohnella and Proposal of the Novel Species Cohnella silvisoli sp. nov., Isolated from Forest Soil.</title>
        <authorList>
            <person name="Wang C."/>
            <person name="Mao L."/>
            <person name="Bao G."/>
            <person name="Zhu H."/>
        </authorList>
    </citation>
    <scope>NUCLEOTIDE SEQUENCE [LARGE SCALE GENOMIC DNA]</scope>
    <source>
        <strain evidence="4 5">NL03-T5-1</strain>
    </source>
</reference>
<evidence type="ECO:0000259" key="3">
    <source>
        <dbReference type="PROSITE" id="PS51762"/>
    </source>
</evidence>
<keyword evidence="2" id="KW-0732">Signal</keyword>
<evidence type="ECO:0000256" key="1">
    <source>
        <dbReference type="ARBA" id="ARBA00006865"/>
    </source>
</evidence>
<accession>A0ABV1KSI2</accession>
<evidence type="ECO:0000313" key="5">
    <source>
        <dbReference type="Proteomes" id="UP001493487"/>
    </source>
</evidence>
<organism evidence="4 5">
    <name type="scientific">Cohnella silvisoli</name>
    <dbReference type="NCBI Taxonomy" id="2873699"/>
    <lineage>
        <taxon>Bacteria</taxon>
        <taxon>Bacillati</taxon>
        <taxon>Bacillota</taxon>
        <taxon>Bacilli</taxon>
        <taxon>Bacillales</taxon>
        <taxon>Paenibacillaceae</taxon>
        <taxon>Cohnella</taxon>
    </lineage>
</organism>
<dbReference type="SUPFAM" id="SSF49899">
    <property type="entry name" value="Concanavalin A-like lectins/glucanases"/>
    <property type="match status" value="1"/>
</dbReference>
<dbReference type="SUPFAM" id="SSF50370">
    <property type="entry name" value="Ricin B-like lectins"/>
    <property type="match status" value="2"/>
</dbReference>
<gene>
    <name evidence="4" type="ORF">QJS35_11060</name>
</gene>
<dbReference type="PROSITE" id="PS51762">
    <property type="entry name" value="GH16_2"/>
    <property type="match status" value="1"/>
</dbReference>
<dbReference type="InterPro" id="IPR035992">
    <property type="entry name" value="Ricin_B-like_lectins"/>
</dbReference>
<comment type="similarity">
    <text evidence="1">Belongs to the glycosyl hydrolase 16 family.</text>
</comment>
<feature type="chain" id="PRO_5046553679" evidence="2">
    <location>
        <begin position="34"/>
        <end position="440"/>
    </location>
</feature>
<feature type="signal peptide" evidence="2">
    <location>
        <begin position="1"/>
        <end position="33"/>
    </location>
</feature>
<name>A0ABV1KSI2_9BACL</name>
<dbReference type="Pfam" id="PF00722">
    <property type="entry name" value="Glyco_hydro_16"/>
    <property type="match status" value="1"/>
</dbReference>
<dbReference type="Gene3D" id="2.60.120.200">
    <property type="match status" value="1"/>
</dbReference>
<dbReference type="EMBL" id="JASKHM010000005">
    <property type="protein sequence ID" value="MEQ4482935.1"/>
    <property type="molecule type" value="Genomic_DNA"/>
</dbReference>
<dbReference type="RefSeq" id="WP_232185632.1">
    <property type="nucleotide sequence ID" value="NZ_JAIOAP010000005.1"/>
</dbReference>
<evidence type="ECO:0000256" key="2">
    <source>
        <dbReference type="SAM" id="SignalP"/>
    </source>
</evidence>
<feature type="domain" description="GH16" evidence="3">
    <location>
        <begin position="72"/>
        <end position="306"/>
    </location>
</feature>
<keyword evidence="5" id="KW-1185">Reference proteome</keyword>
<sequence length="440" mass="50381">MMMKNIRFIALWFFAVVLVLSTIISFPSKQANAAVGDFPPNPLAKPGYQLYFNNEFGGSSIDTNKWVDAYLPHWSNRTQAAPRYNFNNGSLVLRIDQDQQYWSPFDGVIKSSAIMSGEYAGPLGSTEGLHNFKGNNTVLETQQNGLKFESLYGYYELRAKGNIGSGNHLAWWMVGYETSPEKSAEIDIIEAPGGQMASSSFLLGHGVHAWDDTTVSKEYYFDTIQSDAKQFHIYGFEWTPNQLKFYVDNVLVRTINKSIQYSMVHIINIYENENASGFPWGPFDPNYTYPKQFEIDYFRAYQPVDQYYLIKNRWTGQYLNVQNQTGKVEVSSVPSAYWSGQWKMENTGDGHFRLKNRYLGQLGVGSYMHNEDNLGYVQYGQAQTGWLTAQWSLENVKDTVYKRLKNSTGYVHNENKLGYAQYGSVPSTYWSSQWEFVPVQ</sequence>
<dbReference type="PANTHER" id="PTHR10963:SF55">
    <property type="entry name" value="GLYCOSIDE HYDROLASE FAMILY 16 PROTEIN"/>
    <property type="match status" value="1"/>
</dbReference>
<dbReference type="PANTHER" id="PTHR10963">
    <property type="entry name" value="GLYCOSYL HYDROLASE-RELATED"/>
    <property type="match status" value="1"/>
</dbReference>
<proteinExistence type="inferred from homology"/>